<organism evidence="2 3">
    <name type="scientific">Golovinomyces cichoracearum</name>
    <dbReference type="NCBI Taxonomy" id="62708"/>
    <lineage>
        <taxon>Eukaryota</taxon>
        <taxon>Fungi</taxon>
        <taxon>Dikarya</taxon>
        <taxon>Ascomycota</taxon>
        <taxon>Pezizomycotina</taxon>
        <taxon>Leotiomycetes</taxon>
        <taxon>Erysiphales</taxon>
        <taxon>Erysiphaceae</taxon>
        <taxon>Golovinomyces</taxon>
    </lineage>
</organism>
<evidence type="ECO:0000256" key="1">
    <source>
        <dbReference type="SAM" id="SignalP"/>
    </source>
</evidence>
<dbReference type="AlphaFoldDB" id="A0A420J0X7"/>
<dbReference type="Proteomes" id="UP000285405">
    <property type="component" value="Unassembled WGS sequence"/>
</dbReference>
<evidence type="ECO:0000313" key="2">
    <source>
        <dbReference type="EMBL" id="RKF80441.1"/>
    </source>
</evidence>
<reference evidence="2 3" key="1">
    <citation type="journal article" date="2018" name="BMC Genomics">
        <title>Comparative genome analyses reveal sequence features reflecting distinct modes of host-adaptation between dicot and monocot powdery mildew.</title>
        <authorList>
            <person name="Wu Y."/>
            <person name="Ma X."/>
            <person name="Pan Z."/>
            <person name="Kale S.D."/>
            <person name="Song Y."/>
            <person name="King H."/>
            <person name="Zhang Q."/>
            <person name="Presley C."/>
            <person name="Deng X."/>
            <person name="Wei C.I."/>
            <person name="Xiao S."/>
        </authorList>
    </citation>
    <scope>NUCLEOTIDE SEQUENCE [LARGE SCALE GENOMIC DNA]</scope>
    <source>
        <strain evidence="2">UCSC1</strain>
    </source>
</reference>
<dbReference type="EMBL" id="MCBR01003644">
    <property type="protein sequence ID" value="RKF80441.1"/>
    <property type="molecule type" value="Genomic_DNA"/>
</dbReference>
<proteinExistence type="predicted"/>
<feature type="chain" id="PRO_5018994466" description="Secreted protein" evidence="1">
    <location>
        <begin position="26"/>
        <end position="128"/>
    </location>
</feature>
<dbReference type="OrthoDB" id="10511135at2759"/>
<protein>
    <recommendedName>
        <fullName evidence="4">Secreted protein</fullName>
    </recommendedName>
</protein>
<gene>
    <name evidence="2" type="ORF">GcC1_036040</name>
</gene>
<comment type="caution">
    <text evidence="2">The sequence shown here is derived from an EMBL/GenBank/DDBJ whole genome shotgun (WGS) entry which is preliminary data.</text>
</comment>
<evidence type="ECO:0008006" key="4">
    <source>
        <dbReference type="Google" id="ProtNLM"/>
    </source>
</evidence>
<accession>A0A420J0X7</accession>
<keyword evidence="1" id="KW-0732">Signal</keyword>
<sequence>MLLRVVGRICSGLLFAYIIDSCVQAQVIHHIRLALDMTCSGDEDIILSSTLNERAADGCKYLFDTTSRQANRICHVFSCTSRTKDKKFVELYSGNNYFSEHGTLYSIKLDKKEVLDGKSAKLFLAGTN</sequence>
<name>A0A420J0X7_9PEZI</name>
<feature type="signal peptide" evidence="1">
    <location>
        <begin position="1"/>
        <end position="25"/>
    </location>
</feature>
<evidence type="ECO:0000313" key="3">
    <source>
        <dbReference type="Proteomes" id="UP000285405"/>
    </source>
</evidence>